<evidence type="ECO:0000313" key="2">
    <source>
        <dbReference type="EMBL" id="OEH82813.1"/>
    </source>
</evidence>
<accession>A0A1E5KY99</accession>
<dbReference type="Proteomes" id="UP000095256">
    <property type="component" value="Unassembled WGS sequence"/>
</dbReference>
<keyword evidence="1" id="KW-1133">Transmembrane helix</keyword>
<dbReference type="EMBL" id="MIEK01000015">
    <property type="protein sequence ID" value="OEH82813.1"/>
    <property type="molecule type" value="Genomic_DNA"/>
</dbReference>
<gene>
    <name evidence="2" type="ORF">BCR26_11840</name>
</gene>
<evidence type="ECO:0008006" key="4">
    <source>
        <dbReference type="Google" id="ProtNLM"/>
    </source>
</evidence>
<organism evidence="2 3">
    <name type="scientific">Enterococcus rivorum</name>
    <dbReference type="NCBI Taxonomy" id="762845"/>
    <lineage>
        <taxon>Bacteria</taxon>
        <taxon>Bacillati</taxon>
        <taxon>Bacillota</taxon>
        <taxon>Bacilli</taxon>
        <taxon>Lactobacillales</taxon>
        <taxon>Enterococcaceae</taxon>
        <taxon>Enterococcus</taxon>
    </lineage>
</organism>
<dbReference type="RefSeq" id="WP_069698256.1">
    <property type="nucleotide sequence ID" value="NZ_JAGGMA010000069.1"/>
</dbReference>
<dbReference type="OrthoDB" id="1828554at2"/>
<feature type="transmembrane region" description="Helical" evidence="1">
    <location>
        <begin position="60"/>
        <end position="80"/>
    </location>
</feature>
<sequence length="497" mass="57916">MKKYHESPFSLLSDEKIDDYLKHMGHEFSDEEIDCLVKKTTKKSTSKLSWLQKCRQKRTIIIIATVLIFLFLIPSTIYAVNKIWEVYFHKSNYSSKLFIHKAETSNSKEDEKVKSKNYRIEMTYLPEKWAPMPHNQGEVPSKFWNSNAKNSQESISTILVKLNDKQEFETRYTLETEEQKIGQHRTWIINKSGHYNSDLNREAYILFEEEGYILLFMIGEGVSDEALDKIIAGTNLVESTSDFASYYVTELDQIQGVLEEKTVDEKVSVTSPNIKHRNEPVSFFAPVNSKNDNQHFSEAEIEFAVKEVEIYDHLNKAFDSRKEEFLVDRLNDLKKVSLIDDEGKLLPFEAKTYKIGDGKNTLDTLIKIEKQQLKYVEVTVLLENISKYDVKDCYFQAKLVILSEKNGYYYFKYPEIGQYTIPEFYTASNFYELSFLDSHGPDSKNYLKIGDLPTKTKKTLKVGYFVPEKDLENMFLTDNSYSNSGLIEENKIQLFDK</sequence>
<reference evidence="2 3" key="1">
    <citation type="submission" date="2016-09" db="EMBL/GenBank/DDBJ databases">
        <authorList>
            <person name="Capua I."/>
            <person name="De Benedictis P."/>
            <person name="Joannis T."/>
            <person name="Lombin L.H."/>
            <person name="Cattoli G."/>
        </authorList>
    </citation>
    <scope>NUCLEOTIDE SEQUENCE [LARGE SCALE GENOMIC DNA]</scope>
    <source>
        <strain evidence="2 3">LMG 25899</strain>
    </source>
</reference>
<keyword evidence="1" id="KW-0812">Transmembrane</keyword>
<proteinExistence type="predicted"/>
<dbReference type="AlphaFoldDB" id="A0A1E5KY99"/>
<evidence type="ECO:0000313" key="3">
    <source>
        <dbReference type="Proteomes" id="UP000095256"/>
    </source>
</evidence>
<keyword evidence="1" id="KW-0472">Membrane</keyword>
<protein>
    <recommendedName>
        <fullName evidence="4">DUF4367 domain-containing protein</fullName>
    </recommendedName>
</protein>
<name>A0A1E5KY99_9ENTE</name>
<keyword evidence="3" id="KW-1185">Reference proteome</keyword>
<evidence type="ECO:0000256" key="1">
    <source>
        <dbReference type="SAM" id="Phobius"/>
    </source>
</evidence>
<comment type="caution">
    <text evidence="2">The sequence shown here is derived from an EMBL/GenBank/DDBJ whole genome shotgun (WGS) entry which is preliminary data.</text>
</comment>